<evidence type="ECO:0000256" key="1">
    <source>
        <dbReference type="SAM" id="MobiDB-lite"/>
    </source>
</evidence>
<dbReference type="RefSeq" id="WP_165362352.1">
    <property type="nucleotide sequence ID" value="NZ_RYUZ01000016.1"/>
</dbReference>
<sequence>MPPDNALARAFGDGWSEGEWLLHDMGDMLRDLQLTIVNVSPFVKQRYSDNDIRSRIPTPSERAKTMRRPARHEIKTRLRERDELMAALTGR</sequence>
<organism evidence="2 3">
    <name type="scientific">Bifidobacterium pseudolongum subsp. globosum</name>
    <dbReference type="NCBI Taxonomy" id="1690"/>
    <lineage>
        <taxon>Bacteria</taxon>
        <taxon>Bacillati</taxon>
        <taxon>Actinomycetota</taxon>
        <taxon>Actinomycetes</taxon>
        <taxon>Bifidobacteriales</taxon>
        <taxon>Bifidobacteriaceae</taxon>
        <taxon>Bifidobacterium</taxon>
    </lineage>
</organism>
<comment type="caution">
    <text evidence="2">The sequence shown here is derived from an EMBL/GenBank/DDBJ whole genome shotgun (WGS) entry which is preliminary data.</text>
</comment>
<proteinExistence type="predicted"/>
<dbReference type="AlphaFoldDB" id="A0A4Q5AII3"/>
<name>A0A4Q5AII3_9BIFI</name>
<dbReference type="Proteomes" id="UP000291920">
    <property type="component" value="Unassembled WGS sequence"/>
</dbReference>
<reference evidence="2 3" key="1">
    <citation type="submission" date="2018-12" db="EMBL/GenBank/DDBJ databases">
        <title>Unveiling genomic diversity among members of the Bifidobacterium pseudolongum species, a widely distributed gut commensal of the animal kingdom.</title>
        <authorList>
            <person name="Lugli G.A."/>
            <person name="Duranti S."/>
            <person name="Albert K."/>
            <person name="Mancabelli L."/>
            <person name="Napoli S."/>
            <person name="Viappiani A."/>
            <person name="Anzalone R."/>
            <person name="Longhi G."/>
            <person name="Milani C."/>
            <person name="Turroni F."/>
            <person name="Alessandri G."/>
            <person name="Sela D.A."/>
            <person name="Van Sinderen D."/>
            <person name="Ventura M."/>
        </authorList>
    </citation>
    <scope>NUCLEOTIDE SEQUENCE [LARGE SCALE GENOMIC DNA]</scope>
    <source>
        <strain evidence="2 3">2017B</strain>
    </source>
</reference>
<gene>
    <name evidence="2" type="ORF">PG2017B_1267</name>
</gene>
<feature type="region of interest" description="Disordered" evidence="1">
    <location>
        <begin position="50"/>
        <end position="70"/>
    </location>
</feature>
<protein>
    <submittedName>
        <fullName evidence="2">Uncharacterized protein</fullName>
    </submittedName>
</protein>
<evidence type="ECO:0000313" key="2">
    <source>
        <dbReference type="EMBL" id="RYQ29984.1"/>
    </source>
</evidence>
<evidence type="ECO:0000313" key="3">
    <source>
        <dbReference type="Proteomes" id="UP000291920"/>
    </source>
</evidence>
<dbReference type="EMBL" id="RYUT01000003">
    <property type="protein sequence ID" value="RYQ29984.1"/>
    <property type="molecule type" value="Genomic_DNA"/>
</dbReference>
<accession>A0A4Q5AII3</accession>